<feature type="region of interest" description="Disordered" evidence="1">
    <location>
        <begin position="1"/>
        <end position="97"/>
    </location>
</feature>
<evidence type="ECO:0000313" key="3">
    <source>
        <dbReference type="EMBL" id="KAF6785750.1"/>
    </source>
</evidence>
<evidence type="ECO:0000313" key="4">
    <source>
        <dbReference type="Proteomes" id="UP000639643"/>
    </source>
</evidence>
<sequence length="188" mass="20576">MAYLTPPEEVPPCTPTGNEVEVDEKLIALLLKTATPGRPPANKKPQPDAGPGHPEAPSDSHRPRLQTASRHKKARVIPKEPPTKNKKTGTKTGQTSHNDVEKNYRTRLGIQFQRLLDTLPVSSVEGVLRMSGAVGAPGEIPRPVDVSRAEVLQMAWSRIKVLEEENEALLGAKGRGNKDVLARLYKVY</sequence>
<accession>A0A8H6MIT0</accession>
<comment type="caution">
    <text evidence="3">The sequence shown here is derived from an EMBL/GenBank/DDBJ whole genome shotgun (WGS) entry which is preliminary data.</text>
</comment>
<organism evidence="3 4">
    <name type="scientific">Colletotrichum musicola</name>
    <dbReference type="NCBI Taxonomy" id="2175873"/>
    <lineage>
        <taxon>Eukaryota</taxon>
        <taxon>Fungi</taxon>
        <taxon>Dikarya</taxon>
        <taxon>Ascomycota</taxon>
        <taxon>Pezizomycotina</taxon>
        <taxon>Sordariomycetes</taxon>
        <taxon>Hypocreomycetidae</taxon>
        <taxon>Glomerellales</taxon>
        <taxon>Glomerellaceae</taxon>
        <taxon>Colletotrichum</taxon>
        <taxon>Colletotrichum orchidearum species complex</taxon>
    </lineage>
</organism>
<reference evidence="3" key="1">
    <citation type="journal article" date="2020" name="Phytopathology">
        <title>Genome Sequence Resources of Colletotrichum truncatum, C. plurivorum, C. musicola, and C. sojae: Four Species Pathogenic to Soybean (Glycine max).</title>
        <authorList>
            <person name="Rogerio F."/>
            <person name="Boufleur T.R."/>
            <person name="Ciampi-Guillardi M."/>
            <person name="Sukno S.A."/>
            <person name="Thon M.R."/>
            <person name="Massola Junior N.S."/>
            <person name="Baroncelli R."/>
        </authorList>
    </citation>
    <scope>NUCLEOTIDE SEQUENCE</scope>
    <source>
        <strain evidence="3">LFN0074</strain>
    </source>
</reference>
<keyword evidence="4" id="KW-1185">Reference proteome</keyword>
<dbReference type="InterPro" id="IPR011598">
    <property type="entry name" value="bHLH_dom"/>
</dbReference>
<dbReference type="EMBL" id="WIGM01001972">
    <property type="protein sequence ID" value="KAF6785750.1"/>
    <property type="molecule type" value="Genomic_DNA"/>
</dbReference>
<dbReference type="Proteomes" id="UP000639643">
    <property type="component" value="Unassembled WGS sequence"/>
</dbReference>
<gene>
    <name evidence="3" type="ORF">CMUS01_16544</name>
</gene>
<evidence type="ECO:0000256" key="1">
    <source>
        <dbReference type="SAM" id="MobiDB-lite"/>
    </source>
</evidence>
<dbReference type="Pfam" id="PF00010">
    <property type="entry name" value="HLH"/>
    <property type="match status" value="1"/>
</dbReference>
<evidence type="ECO:0000259" key="2">
    <source>
        <dbReference type="Pfam" id="PF00010"/>
    </source>
</evidence>
<dbReference type="Gene3D" id="4.10.280.10">
    <property type="entry name" value="Helix-loop-helix DNA-binding domain"/>
    <property type="match status" value="1"/>
</dbReference>
<dbReference type="GO" id="GO:0003677">
    <property type="term" value="F:DNA binding"/>
    <property type="evidence" value="ECO:0007669"/>
    <property type="project" value="UniProtKB-KW"/>
</dbReference>
<dbReference type="SUPFAM" id="SSF47459">
    <property type="entry name" value="HLH, helix-loop-helix DNA-binding domain"/>
    <property type="match status" value="1"/>
</dbReference>
<dbReference type="InterPro" id="IPR036638">
    <property type="entry name" value="HLH_DNA-bd_sf"/>
</dbReference>
<proteinExistence type="predicted"/>
<dbReference type="GO" id="GO:0046983">
    <property type="term" value="F:protein dimerization activity"/>
    <property type="evidence" value="ECO:0007669"/>
    <property type="project" value="InterPro"/>
</dbReference>
<keyword evidence="3" id="KW-0238">DNA-binding</keyword>
<feature type="domain" description="BHLH" evidence="2">
    <location>
        <begin position="95"/>
        <end position="162"/>
    </location>
</feature>
<dbReference type="OrthoDB" id="3542681at2759"/>
<protein>
    <submittedName>
        <fullName evidence="3">Helix-loop-helix DNA-binding domain-containing protein</fullName>
    </submittedName>
</protein>
<name>A0A8H6MIT0_9PEZI</name>
<dbReference type="AlphaFoldDB" id="A0A8H6MIT0"/>